<comment type="caution">
    <text evidence="2">The sequence shown here is derived from an EMBL/GenBank/DDBJ whole genome shotgun (WGS) entry which is preliminary data.</text>
</comment>
<dbReference type="AlphaFoldDB" id="A0A814JCJ5"/>
<proteinExistence type="predicted"/>
<dbReference type="Proteomes" id="UP000663845">
    <property type="component" value="Unassembled WGS sequence"/>
</dbReference>
<accession>A0A814JCJ5</accession>
<dbReference type="Proteomes" id="UP000663860">
    <property type="component" value="Unassembled WGS sequence"/>
</dbReference>
<name>A0A814JCJ5_9BILA</name>
<evidence type="ECO:0000313" key="3">
    <source>
        <dbReference type="EMBL" id="CAF3767295.1"/>
    </source>
</evidence>
<reference evidence="2" key="1">
    <citation type="submission" date="2021-02" db="EMBL/GenBank/DDBJ databases">
        <authorList>
            <person name="Nowell W R."/>
        </authorList>
    </citation>
    <scope>NUCLEOTIDE SEQUENCE</scope>
</reference>
<dbReference type="EMBL" id="CAJNOG010000168">
    <property type="protein sequence ID" value="CAF1033770.1"/>
    <property type="molecule type" value="Genomic_DNA"/>
</dbReference>
<dbReference type="EMBL" id="CAJOBB010000866">
    <property type="protein sequence ID" value="CAF3767295.1"/>
    <property type="molecule type" value="Genomic_DNA"/>
</dbReference>
<sequence>MPHDTTIPYEENPNHMIIWLDLTIGDPEKCIPLKKAFSSQADPKNETPVKLRDKDYAGILDIVGPVSVAFEGVEFLFAAFTNVESCIECFEQNQDKRIFFITSGSMGEIIIPQIISKFANIFTNPETDESYNSIYIFCLNKEYHSRWARAFRNYVQIFDFETDLLSRMIHDIADYFLTEGKQLLDEDPPNYPAAKHRLTWSHELYQRYDKMGDTDNMCIMDRMEKVPVRKELNEVNELLENIDDEMASSSDEDD</sequence>
<evidence type="ECO:0000313" key="2">
    <source>
        <dbReference type="EMBL" id="CAF1033770.1"/>
    </source>
</evidence>
<dbReference type="Proteomes" id="UP000663868">
    <property type="component" value="Unassembled WGS sequence"/>
</dbReference>
<organism evidence="2 4">
    <name type="scientific">Adineta steineri</name>
    <dbReference type="NCBI Taxonomy" id="433720"/>
    <lineage>
        <taxon>Eukaryota</taxon>
        <taxon>Metazoa</taxon>
        <taxon>Spiralia</taxon>
        <taxon>Gnathifera</taxon>
        <taxon>Rotifera</taxon>
        <taxon>Eurotatoria</taxon>
        <taxon>Bdelloidea</taxon>
        <taxon>Adinetida</taxon>
        <taxon>Adinetidae</taxon>
        <taxon>Adineta</taxon>
    </lineage>
</organism>
<dbReference type="EMBL" id="CAJNOE010000189">
    <property type="protein sequence ID" value="CAF1029144.1"/>
    <property type="molecule type" value="Genomic_DNA"/>
</dbReference>
<evidence type="ECO:0000313" key="1">
    <source>
        <dbReference type="EMBL" id="CAF1029144.1"/>
    </source>
</evidence>
<gene>
    <name evidence="1" type="ORF">IZO911_LOCUS19155</name>
    <name evidence="2" type="ORF">JYZ213_LOCUS17751</name>
    <name evidence="3" type="ORF">KXQ929_LOCUS15156</name>
</gene>
<protein>
    <submittedName>
        <fullName evidence="2">Uncharacterized protein</fullName>
    </submittedName>
</protein>
<evidence type="ECO:0000313" key="4">
    <source>
        <dbReference type="Proteomes" id="UP000663845"/>
    </source>
</evidence>